<name>A0A093XQC0_TALMA</name>
<gene>
    <name evidence="1" type="ORF">GQ26_0151450</name>
</gene>
<dbReference type="AlphaFoldDB" id="A0A093XQC0"/>
<proteinExistence type="predicted"/>
<protein>
    <submittedName>
        <fullName evidence="1">Uncharacterized protein</fullName>
    </submittedName>
</protein>
<reference evidence="1" key="1">
    <citation type="journal article" date="2014" name="PLoS Genet.">
        <title>Signature Gene Expression Reveals Novel Clues to the Molecular Mechanisms of Dimorphic Transition in Penicillium marneffei.</title>
        <authorList>
            <person name="Yang E."/>
            <person name="Wang G."/>
            <person name="Cai J."/>
            <person name="Woo P.C."/>
            <person name="Lau S.K."/>
            <person name="Yuen K.-Y."/>
            <person name="Chow W.-N."/>
            <person name="Lin X."/>
        </authorList>
    </citation>
    <scope>NUCLEOTIDE SEQUENCE [LARGE SCALE GENOMIC DNA]</scope>
    <source>
        <strain evidence="1">PM1</strain>
    </source>
</reference>
<comment type="caution">
    <text evidence="1">The sequence shown here is derived from an EMBL/GenBank/DDBJ whole genome shotgun (WGS) entry which is preliminary data.</text>
</comment>
<dbReference type="EMBL" id="JPOX01000015">
    <property type="protein sequence ID" value="KFX47428.1"/>
    <property type="molecule type" value="Genomic_DNA"/>
</dbReference>
<dbReference type="HOGENOM" id="CLU_3413173_0_0_1"/>
<accession>A0A093XQC0</accession>
<evidence type="ECO:0000313" key="1">
    <source>
        <dbReference type="EMBL" id="KFX47428.1"/>
    </source>
</evidence>
<organism evidence="1">
    <name type="scientific">Talaromyces marneffei PM1</name>
    <dbReference type="NCBI Taxonomy" id="1077442"/>
    <lineage>
        <taxon>Eukaryota</taxon>
        <taxon>Fungi</taxon>
        <taxon>Dikarya</taxon>
        <taxon>Ascomycota</taxon>
        <taxon>Pezizomycotina</taxon>
        <taxon>Eurotiomycetes</taxon>
        <taxon>Eurotiomycetidae</taxon>
        <taxon>Eurotiales</taxon>
        <taxon>Trichocomaceae</taxon>
        <taxon>Talaromyces</taxon>
        <taxon>Talaromyces sect. Talaromyces</taxon>
    </lineage>
</organism>
<sequence length="28" mass="3149">MSHRFLNFSTIRVPSLTALIPESTQMGN</sequence>